<dbReference type="KEGG" id="llu:AKJ09_05354"/>
<comment type="similarity">
    <text evidence="2">Belongs to the NodC/HAS family.</text>
</comment>
<evidence type="ECO:0000313" key="12">
    <source>
        <dbReference type="Proteomes" id="UP000064967"/>
    </source>
</evidence>
<keyword evidence="5" id="KW-0328">Glycosyltransferase</keyword>
<dbReference type="EMBL" id="CP012333">
    <property type="protein sequence ID" value="AKU98690.1"/>
    <property type="molecule type" value="Genomic_DNA"/>
</dbReference>
<dbReference type="RefSeq" id="WP_146649667.1">
    <property type="nucleotide sequence ID" value="NZ_CP012333.1"/>
</dbReference>
<feature type="transmembrane region" description="Helical" evidence="9">
    <location>
        <begin position="41"/>
        <end position="67"/>
    </location>
</feature>
<evidence type="ECO:0000256" key="3">
    <source>
        <dbReference type="ARBA" id="ARBA00016636"/>
    </source>
</evidence>
<dbReference type="CDD" id="cd06423">
    <property type="entry name" value="CESA_like"/>
    <property type="match status" value="1"/>
</dbReference>
<dbReference type="InterPro" id="IPR029044">
    <property type="entry name" value="Nucleotide-diphossugar_trans"/>
</dbReference>
<dbReference type="OrthoDB" id="276604at2"/>
<keyword evidence="7 9" id="KW-0472">Membrane</keyword>
<evidence type="ECO:0000256" key="6">
    <source>
        <dbReference type="ARBA" id="ARBA00022679"/>
    </source>
</evidence>
<accession>A0A0K1PYT6</accession>
<sequence length="438" mass="49413">MQRIVRRALIACVGLLPLLGGLLSIGWMLGASGRLAGGLPALWTAILGMMSHPIGIVVVIQSVYTALLSGLWVRYRPFEAPADAQWPKVSVVIPAFNEGPMVERSIRSVASCDYPPELLEIIVVDDGSRDDTFFHMQRLRREHPDLVKLVRFKGNRGKREALVAGFRAATGSILVTIDSDSEIDRQTVREMVAPFLADSEIGAVAGQVVVLNRDTTISRMLEVQYALAFDFGRAAQSTYRCVACCPGALSSFRREAILPFLDEWAGQTFLGRPVNHGEDQALTNIVLRQGYDTVYQRTAIVRTLAPVTYKQMSRMFVRWDRSYIVEGFSFAKFMFTRYRRKNRVLPAVTFLVSNLRLFLFFYGLVLLPTTFQTNLTVVVHSAIALLLGATFTALYYLRIERSFRFLYGALYSVYCVLLLQWILPWALITVRDERWGTR</sequence>
<keyword evidence="9" id="KW-1133">Transmembrane helix</keyword>
<evidence type="ECO:0000256" key="9">
    <source>
        <dbReference type="SAM" id="Phobius"/>
    </source>
</evidence>
<keyword evidence="6 11" id="KW-0808">Transferase</keyword>
<dbReference type="GO" id="GO:0050501">
    <property type="term" value="F:hyaluronan synthase activity"/>
    <property type="evidence" value="ECO:0007669"/>
    <property type="project" value="TreeGrafter"/>
</dbReference>
<dbReference type="STRING" id="1391654.AKJ09_05354"/>
<protein>
    <recommendedName>
        <fullName evidence="3">N-acetylglucosaminyltransferase</fullName>
    </recommendedName>
    <alternativeName>
        <fullName evidence="8">Nodulation protein C</fullName>
    </alternativeName>
</protein>
<dbReference type="GO" id="GO:0005886">
    <property type="term" value="C:plasma membrane"/>
    <property type="evidence" value="ECO:0007669"/>
    <property type="project" value="UniProtKB-SubCell"/>
</dbReference>
<evidence type="ECO:0000259" key="10">
    <source>
        <dbReference type="Pfam" id="PF00535"/>
    </source>
</evidence>
<name>A0A0K1PYT6_9BACT</name>
<dbReference type="Gene3D" id="3.90.550.10">
    <property type="entry name" value="Spore Coat Polysaccharide Biosynthesis Protein SpsA, Chain A"/>
    <property type="match status" value="1"/>
</dbReference>
<reference evidence="11 12" key="1">
    <citation type="submission" date="2015-08" db="EMBL/GenBank/DDBJ databases">
        <authorList>
            <person name="Babu N.S."/>
            <person name="Beckwith C.J."/>
            <person name="Beseler K.G."/>
            <person name="Brison A."/>
            <person name="Carone J.V."/>
            <person name="Caskin T.P."/>
            <person name="Diamond M."/>
            <person name="Durham M.E."/>
            <person name="Foxe J.M."/>
            <person name="Go M."/>
            <person name="Henderson B.A."/>
            <person name="Jones I.B."/>
            <person name="McGettigan J.A."/>
            <person name="Micheletti S.J."/>
            <person name="Nasrallah M.E."/>
            <person name="Ortiz D."/>
            <person name="Piller C.R."/>
            <person name="Privatt S.R."/>
            <person name="Schneider S.L."/>
            <person name="Sharp S."/>
            <person name="Smith T.C."/>
            <person name="Stanton J.D."/>
            <person name="Ullery H.E."/>
            <person name="Wilson R.J."/>
            <person name="Serrano M.G."/>
            <person name="Buck G."/>
            <person name="Lee V."/>
            <person name="Wang Y."/>
            <person name="Carvalho R."/>
            <person name="Voegtly L."/>
            <person name="Shi R."/>
            <person name="Duckworth R."/>
            <person name="Johnson A."/>
            <person name="Loviza R."/>
            <person name="Walstead R."/>
            <person name="Shah Z."/>
            <person name="Kiflezghi M."/>
            <person name="Wade K."/>
            <person name="Ball S.L."/>
            <person name="Bradley K.W."/>
            <person name="Asai D.J."/>
            <person name="Bowman C.A."/>
            <person name="Russell D.A."/>
            <person name="Pope W.H."/>
            <person name="Jacobs-Sera D."/>
            <person name="Hendrix R.W."/>
            <person name="Hatfull G.F."/>
        </authorList>
    </citation>
    <scope>NUCLEOTIDE SEQUENCE [LARGE SCALE GENOMIC DNA]</scope>
    <source>
        <strain evidence="11 12">DSM 27648</strain>
    </source>
</reference>
<comment type="subcellular location">
    <subcellularLocation>
        <location evidence="1">Cell membrane</location>
    </subcellularLocation>
</comment>
<feature type="transmembrane region" description="Helical" evidence="9">
    <location>
        <begin position="7"/>
        <end position="29"/>
    </location>
</feature>
<evidence type="ECO:0000256" key="4">
    <source>
        <dbReference type="ARBA" id="ARBA00022475"/>
    </source>
</evidence>
<dbReference type="Pfam" id="PF00535">
    <property type="entry name" value="Glycos_transf_2"/>
    <property type="match status" value="1"/>
</dbReference>
<proteinExistence type="inferred from homology"/>
<keyword evidence="4" id="KW-1003">Cell membrane</keyword>
<keyword evidence="9" id="KW-0812">Transmembrane</keyword>
<dbReference type="PANTHER" id="PTHR22913:SF12">
    <property type="entry name" value="MANNURONAN SYNTHASE"/>
    <property type="match status" value="1"/>
</dbReference>
<dbReference type="PANTHER" id="PTHR22913">
    <property type="entry name" value="HYALURONAN SYNTHASE"/>
    <property type="match status" value="1"/>
</dbReference>
<organism evidence="11 12">
    <name type="scientific">Labilithrix luteola</name>
    <dbReference type="NCBI Taxonomy" id="1391654"/>
    <lineage>
        <taxon>Bacteria</taxon>
        <taxon>Pseudomonadati</taxon>
        <taxon>Myxococcota</taxon>
        <taxon>Polyangia</taxon>
        <taxon>Polyangiales</taxon>
        <taxon>Labilitrichaceae</taxon>
        <taxon>Labilithrix</taxon>
    </lineage>
</organism>
<feature type="transmembrane region" description="Helical" evidence="9">
    <location>
        <begin position="344"/>
        <end position="365"/>
    </location>
</feature>
<evidence type="ECO:0000256" key="8">
    <source>
        <dbReference type="ARBA" id="ARBA00032978"/>
    </source>
</evidence>
<dbReference type="AlphaFoldDB" id="A0A0K1PYT6"/>
<evidence type="ECO:0000256" key="7">
    <source>
        <dbReference type="ARBA" id="ARBA00023136"/>
    </source>
</evidence>
<dbReference type="GO" id="GO:0085029">
    <property type="term" value="P:extracellular matrix assembly"/>
    <property type="evidence" value="ECO:0007669"/>
    <property type="project" value="TreeGrafter"/>
</dbReference>
<feature type="transmembrane region" description="Helical" evidence="9">
    <location>
        <begin position="377"/>
        <end position="397"/>
    </location>
</feature>
<dbReference type="Proteomes" id="UP000064967">
    <property type="component" value="Chromosome"/>
</dbReference>
<evidence type="ECO:0000313" key="11">
    <source>
        <dbReference type="EMBL" id="AKU98690.1"/>
    </source>
</evidence>
<evidence type="ECO:0000256" key="5">
    <source>
        <dbReference type="ARBA" id="ARBA00022676"/>
    </source>
</evidence>
<evidence type="ECO:0000256" key="2">
    <source>
        <dbReference type="ARBA" id="ARBA00006782"/>
    </source>
</evidence>
<dbReference type="GO" id="GO:0030213">
    <property type="term" value="P:hyaluronan biosynthetic process"/>
    <property type="evidence" value="ECO:0007669"/>
    <property type="project" value="TreeGrafter"/>
</dbReference>
<evidence type="ECO:0000256" key="1">
    <source>
        <dbReference type="ARBA" id="ARBA00004236"/>
    </source>
</evidence>
<dbReference type="InterPro" id="IPR001173">
    <property type="entry name" value="Glyco_trans_2-like"/>
</dbReference>
<feature type="domain" description="Glycosyltransferase 2-like" evidence="10">
    <location>
        <begin position="90"/>
        <end position="257"/>
    </location>
</feature>
<dbReference type="SUPFAM" id="SSF53448">
    <property type="entry name" value="Nucleotide-diphospho-sugar transferases"/>
    <property type="match status" value="1"/>
</dbReference>
<keyword evidence="12" id="KW-1185">Reference proteome</keyword>
<gene>
    <name evidence="11" type="ORF">AKJ09_05354</name>
</gene>
<feature type="transmembrane region" description="Helical" evidence="9">
    <location>
        <begin position="409"/>
        <end position="428"/>
    </location>
</feature>